<proteinExistence type="predicted"/>
<evidence type="ECO:0000313" key="2">
    <source>
        <dbReference type="Proteomes" id="UP000479710"/>
    </source>
</evidence>
<organism evidence="1 2">
    <name type="scientific">Oryza meyeriana var. granulata</name>
    <dbReference type="NCBI Taxonomy" id="110450"/>
    <lineage>
        <taxon>Eukaryota</taxon>
        <taxon>Viridiplantae</taxon>
        <taxon>Streptophyta</taxon>
        <taxon>Embryophyta</taxon>
        <taxon>Tracheophyta</taxon>
        <taxon>Spermatophyta</taxon>
        <taxon>Magnoliopsida</taxon>
        <taxon>Liliopsida</taxon>
        <taxon>Poales</taxon>
        <taxon>Poaceae</taxon>
        <taxon>BOP clade</taxon>
        <taxon>Oryzoideae</taxon>
        <taxon>Oryzeae</taxon>
        <taxon>Oryzinae</taxon>
        <taxon>Oryza</taxon>
        <taxon>Oryza meyeriana</taxon>
    </lineage>
</organism>
<comment type="caution">
    <text evidence="1">The sequence shown here is derived from an EMBL/GenBank/DDBJ whole genome shotgun (WGS) entry which is preliminary data.</text>
</comment>
<accession>A0A6G1CNP8</accession>
<gene>
    <name evidence="1" type="ORF">E2562_003630</name>
</gene>
<keyword evidence="2" id="KW-1185">Reference proteome</keyword>
<name>A0A6G1CNP8_9ORYZ</name>
<dbReference type="AlphaFoldDB" id="A0A6G1CNP8"/>
<feature type="non-terminal residue" evidence="1">
    <location>
        <position position="56"/>
    </location>
</feature>
<evidence type="ECO:0000313" key="1">
    <source>
        <dbReference type="EMBL" id="KAF0901681.1"/>
    </source>
</evidence>
<sequence length="56" mass="6025">MASKKGSSAAEEYDVGDRRNLGKVKPTHLSIGSVLFSLEPAHLPIEAKFVEQANEA</sequence>
<dbReference type="EMBL" id="SPHZ02000008">
    <property type="protein sequence ID" value="KAF0901681.1"/>
    <property type="molecule type" value="Genomic_DNA"/>
</dbReference>
<protein>
    <submittedName>
        <fullName evidence="1">Uncharacterized protein</fullName>
    </submittedName>
</protein>
<dbReference type="Proteomes" id="UP000479710">
    <property type="component" value="Unassembled WGS sequence"/>
</dbReference>
<reference evidence="1 2" key="1">
    <citation type="submission" date="2019-11" db="EMBL/GenBank/DDBJ databases">
        <title>Whole genome sequence of Oryza granulata.</title>
        <authorList>
            <person name="Li W."/>
        </authorList>
    </citation>
    <scope>NUCLEOTIDE SEQUENCE [LARGE SCALE GENOMIC DNA]</scope>
    <source>
        <strain evidence="2">cv. Menghai</strain>
        <tissue evidence="1">Leaf</tissue>
    </source>
</reference>